<organism evidence="2 3">
    <name type="scientific">Portunus trituberculatus</name>
    <name type="common">Swimming crab</name>
    <name type="synonym">Neptunus trituberculatus</name>
    <dbReference type="NCBI Taxonomy" id="210409"/>
    <lineage>
        <taxon>Eukaryota</taxon>
        <taxon>Metazoa</taxon>
        <taxon>Ecdysozoa</taxon>
        <taxon>Arthropoda</taxon>
        <taxon>Crustacea</taxon>
        <taxon>Multicrustacea</taxon>
        <taxon>Malacostraca</taxon>
        <taxon>Eumalacostraca</taxon>
        <taxon>Eucarida</taxon>
        <taxon>Decapoda</taxon>
        <taxon>Pleocyemata</taxon>
        <taxon>Brachyura</taxon>
        <taxon>Eubrachyura</taxon>
        <taxon>Portunoidea</taxon>
        <taxon>Portunidae</taxon>
        <taxon>Portuninae</taxon>
        <taxon>Portunus</taxon>
    </lineage>
</organism>
<feature type="compositionally biased region" description="Basic and acidic residues" evidence="1">
    <location>
        <begin position="1"/>
        <end position="19"/>
    </location>
</feature>
<name>A0A5B7D6Y2_PORTR</name>
<evidence type="ECO:0000313" key="2">
    <source>
        <dbReference type="EMBL" id="MPC17035.1"/>
    </source>
</evidence>
<dbReference type="Proteomes" id="UP000324222">
    <property type="component" value="Unassembled WGS sequence"/>
</dbReference>
<comment type="caution">
    <text evidence="2">The sequence shown here is derived from an EMBL/GenBank/DDBJ whole genome shotgun (WGS) entry which is preliminary data.</text>
</comment>
<reference evidence="2 3" key="1">
    <citation type="submission" date="2019-05" db="EMBL/GenBank/DDBJ databases">
        <title>Another draft genome of Portunus trituberculatus and its Hox gene families provides insights of decapod evolution.</title>
        <authorList>
            <person name="Jeong J.-H."/>
            <person name="Song I."/>
            <person name="Kim S."/>
            <person name="Choi T."/>
            <person name="Kim D."/>
            <person name="Ryu S."/>
            <person name="Kim W."/>
        </authorList>
    </citation>
    <scope>NUCLEOTIDE SEQUENCE [LARGE SCALE GENOMIC DNA]</scope>
    <source>
        <tissue evidence="2">Muscle</tissue>
    </source>
</reference>
<evidence type="ECO:0000256" key="1">
    <source>
        <dbReference type="SAM" id="MobiDB-lite"/>
    </source>
</evidence>
<proteinExistence type="predicted"/>
<evidence type="ECO:0000313" key="3">
    <source>
        <dbReference type="Proteomes" id="UP000324222"/>
    </source>
</evidence>
<dbReference type="EMBL" id="VSRR010000556">
    <property type="protein sequence ID" value="MPC17035.1"/>
    <property type="molecule type" value="Genomic_DNA"/>
</dbReference>
<dbReference type="AlphaFoldDB" id="A0A5B7D6Y2"/>
<sequence>MGRGMEAGEVREERRKGELLEEELKEGVIKKRGDVRRKREREGADKERSTGDKHISGRVRRVKECQNFTCKHRGTQLWHLNDLCFPPPSSPYSPPPPSPPPLSSDGWAAVGSRIHRKIRCWSVPLYVSDPPIPLRPFHPSPPSLSLSVFPTTPIPPTPSADPFG</sequence>
<keyword evidence="3" id="KW-1185">Reference proteome</keyword>
<protein>
    <submittedName>
        <fullName evidence="2">Uncharacterized protein</fullName>
    </submittedName>
</protein>
<gene>
    <name evidence="2" type="ORF">E2C01_009880</name>
</gene>
<feature type="compositionally biased region" description="Pro residues" evidence="1">
    <location>
        <begin position="85"/>
        <end position="102"/>
    </location>
</feature>
<feature type="region of interest" description="Disordered" evidence="1">
    <location>
        <begin position="84"/>
        <end position="105"/>
    </location>
</feature>
<feature type="region of interest" description="Disordered" evidence="1">
    <location>
        <begin position="145"/>
        <end position="164"/>
    </location>
</feature>
<feature type="compositionally biased region" description="Basic and acidic residues" evidence="1">
    <location>
        <begin position="40"/>
        <end position="55"/>
    </location>
</feature>
<accession>A0A5B7D6Y2</accession>
<feature type="compositionally biased region" description="Pro residues" evidence="1">
    <location>
        <begin position="152"/>
        <end position="164"/>
    </location>
</feature>
<feature type="region of interest" description="Disordered" evidence="1">
    <location>
        <begin position="1"/>
        <end position="55"/>
    </location>
</feature>